<feature type="compositionally biased region" description="Basic and acidic residues" evidence="1">
    <location>
        <begin position="140"/>
        <end position="174"/>
    </location>
</feature>
<comment type="caution">
    <text evidence="3">The sequence shown here is derived from an EMBL/GenBank/DDBJ whole genome shotgun (WGS) entry which is preliminary data.</text>
</comment>
<evidence type="ECO:0000313" key="3">
    <source>
        <dbReference type="EMBL" id="MFB9468377.1"/>
    </source>
</evidence>
<reference evidence="3 4" key="1">
    <citation type="submission" date="2024-09" db="EMBL/GenBank/DDBJ databases">
        <authorList>
            <person name="Sun Q."/>
            <person name="Mori K."/>
        </authorList>
    </citation>
    <scope>NUCLEOTIDE SEQUENCE [LARGE SCALE GENOMIC DNA]</scope>
    <source>
        <strain evidence="3 4">JCM 3324</strain>
    </source>
</reference>
<dbReference type="RefSeq" id="WP_345397476.1">
    <property type="nucleotide sequence ID" value="NZ_BAAAXS010000001.1"/>
</dbReference>
<evidence type="ECO:0000256" key="1">
    <source>
        <dbReference type="SAM" id="MobiDB-lite"/>
    </source>
</evidence>
<evidence type="ECO:0000313" key="4">
    <source>
        <dbReference type="Proteomes" id="UP001589568"/>
    </source>
</evidence>
<proteinExistence type="predicted"/>
<dbReference type="SUPFAM" id="SSF54427">
    <property type="entry name" value="NTF2-like"/>
    <property type="match status" value="1"/>
</dbReference>
<dbReference type="Gene3D" id="3.10.450.50">
    <property type="match status" value="1"/>
</dbReference>
<organism evidence="3 4">
    <name type="scientific">Nonomuraea salmonea</name>
    <dbReference type="NCBI Taxonomy" id="46181"/>
    <lineage>
        <taxon>Bacteria</taxon>
        <taxon>Bacillati</taxon>
        <taxon>Actinomycetota</taxon>
        <taxon>Actinomycetes</taxon>
        <taxon>Streptosporangiales</taxon>
        <taxon>Streptosporangiaceae</taxon>
        <taxon>Nonomuraea</taxon>
    </lineage>
</organism>
<dbReference type="Proteomes" id="UP001589568">
    <property type="component" value="Unassembled WGS sequence"/>
</dbReference>
<gene>
    <name evidence="3" type="ORF">ACFFR3_02595</name>
</gene>
<dbReference type="Pfam" id="PF12680">
    <property type="entry name" value="SnoaL_2"/>
    <property type="match status" value="1"/>
</dbReference>
<keyword evidence="4" id="KW-1185">Reference proteome</keyword>
<dbReference type="InterPro" id="IPR037401">
    <property type="entry name" value="SnoaL-like"/>
</dbReference>
<dbReference type="EMBL" id="JBHMCF010000003">
    <property type="protein sequence ID" value="MFB9468377.1"/>
    <property type="molecule type" value="Genomic_DNA"/>
</dbReference>
<accession>A0ABV5NDS3</accession>
<name>A0ABV5NDS3_9ACTN</name>
<feature type="compositionally biased region" description="Basic and acidic residues" evidence="1">
    <location>
        <begin position="124"/>
        <end position="133"/>
    </location>
</feature>
<dbReference type="InterPro" id="IPR032710">
    <property type="entry name" value="NTF2-like_dom_sf"/>
</dbReference>
<feature type="region of interest" description="Disordered" evidence="1">
    <location>
        <begin position="124"/>
        <end position="186"/>
    </location>
</feature>
<feature type="compositionally biased region" description="Gly residues" evidence="1">
    <location>
        <begin position="175"/>
        <end position="186"/>
    </location>
</feature>
<sequence>MRPLSDSDPKEFITEFFASFTEDLLRDDEDPAVIVDRYHTADIVETADGHRMDREKLIAHTRPVRKNRPVSRLEVHEAVADGDRLAARYTMHVEQRKKEFAMEVYFFGRFASDGRMREAHMLTRTVPDEERKGGSVTRVAGEKLGERPGGDSGERSDGPYGDRSKDRSEDRSGERFGGGAGGEVPA</sequence>
<protein>
    <submittedName>
        <fullName evidence="3">Nuclear transport factor 2 family protein</fullName>
    </submittedName>
</protein>
<evidence type="ECO:0000259" key="2">
    <source>
        <dbReference type="Pfam" id="PF12680"/>
    </source>
</evidence>
<feature type="domain" description="SnoaL-like" evidence="2">
    <location>
        <begin position="30"/>
        <end position="118"/>
    </location>
</feature>